<dbReference type="EMBL" id="JBHTJO010000001">
    <property type="protein sequence ID" value="MFD0987400.1"/>
    <property type="molecule type" value="Genomic_DNA"/>
</dbReference>
<feature type="region of interest" description="Disordered" evidence="1">
    <location>
        <begin position="1"/>
        <end position="24"/>
    </location>
</feature>
<feature type="domain" description="AMP-binding enzyme C-terminal" evidence="3">
    <location>
        <begin position="457"/>
        <end position="528"/>
    </location>
</feature>
<comment type="caution">
    <text evidence="4">The sequence shown here is derived from an EMBL/GenBank/DDBJ whole genome shotgun (WGS) entry which is preliminary data.</text>
</comment>
<dbReference type="Gene3D" id="3.30.300.30">
    <property type="match status" value="1"/>
</dbReference>
<keyword evidence="5" id="KW-1185">Reference proteome</keyword>
<dbReference type="PANTHER" id="PTHR43201">
    <property type="entry name" value="ACYL-COA SYNTHETASE"/>
    <property type="match status" value="1"/>
</dbReference>
<gene>
    <name evidence="4" type="ORF">ACFQ2F_09865</name>
</gene>
<accession>A0ABW3JB77</accession>
<evidence type="ECO:0000259" key="2">
    <source>
        <dbReference type="Pfam" id="PF00501"/>
    </source>
</evidence>
<dbReference type="Pfam" id="PF00501">
    <property type="entry name" value="AMP-binding"/>
    <property type="match status" value="1"/>
</dbReference>
<reference evidence="5" key="1">
    <citation type="journal article" date="2019" name="Int. J. Syst. Evol. Microbiol.">
        <title>The Global Catalogue of Microorganisms (GCM) 10K type strain sequencing project: providing services to taxonomists for standard genome sequencing and annotation.</title>
        <authorList>
            <consortium name="The Broad Institute Genomics Platform"/>
            <consortium name="The Broad Institute Genome Sequencing Center for Infectious Disease"/>
            <person name="Wu L."/>
            <person name="Ma J."/>
        </authorList>
    </citation>
    <scope>NUCLEOTIDE SEQUENCE [LARGE SCALE GENOMIC DNA]</scope>
    <source>
        <strain evidence="5">CCUG 61697</strain>
    </source>
</reference>
<evidence type="ECO:0000313" key="4">
    <source>
        <dbReference type="EMBL" id="MFD0987400.1"/>
    </source>
</evidence>
<sequence length="556" mass="59021">MSQAPAETSEREAQSAGGESPVLAGSTLFRQRAARRPQALAIADRMDRSSFGMSPGRNFSYGEADKAIDALCRFFADHGLEPGDIIGIQMPNVAETALLYLAAWRSGLTVAAFPYLWHKTEVAEACATLNPAALIGGGNKDDGPVTEMLRETAAMHFCVRLVAGFGPNVPDGIADLDQVLSEQRSDEAAVHEHHSFAPALITFTARPGHSLLPIPHSCETLLAQGAMTVLALGLNADDRILNAFPLSGATGLTLGLMPWLVCGGVLIQHHAFDSVSFARQVSETEATVTALPAPVLSAFSKSLTVKQAMSLKRIGRVLHACRASAPTPNFGGYSPVLFDVHPLGDLACVLLTYMDGADASLLPRGKLTLAPPEKDGVVFVETALSKSANAEVAELLLRGPAVAKGHGHGPITPDSRGFVGAGIPCLPEPAPEPLLRLKADPELIHHGGFLVAASELDRLYESFPACEDAACFSVPDPLLGEKVCAALVAKPGQSVRRSSLHWYLKTRQVAHYKLPSEVVEVPRIPRRPDGRVIRERLATHVTGEGSGWIEAAEEAS</sequence>
<dbReference type="InterPro" id="IPR025110">
    <property type="entry name" value="AMP-bd_C"/>
</dbReference>
<evidence type="ECO:0000313" key="5">
    <source>
        <dbReference type="Proteomes" id="UP001597102"/>
    </source>
</evidence>
<proteinExistence type="predicted"/>
<name>A0ABW3JB77_9HYPH</name>
<dbReference type="InterPro" id="IPR042099">
    <property type="entry name" value="ANL_N_sf"/>
</dbReference>
<evidence type="ECO:0000259" key="3">
    <source>
        <dbReference type="Pfam" id="PF13193"/>
    </source>
</evidence>
<dbReference type="Gene3D" id="3.40.50.12780">
    <property type="entry name" value="N-terminal domain of ligase-like"/>
    <property type="match status" value="1"/>
</dbReference>
<dbReference type="SUPFAM" id="SSF56801">
    <property type="entry name" value="Acetyl-CoA synthetase-like"/>
    <property type="match status" value="1"/>
</dbReference>
<dbReference type="Pfam" id="PF13193">
    <property type="entry name" value="AMP-binding_C"/>
    <property type="match status" value="1"/>
</dbReference>
<dbReference type="InterPro" id="IPR045851">
    <property type="entry name" value="AMP-bd_C_sf"/>
</dbReference>
<dbReference type="Proteomes" id="UP001597102">
    <property type="component" value="Unassembled WGS sequence"/>
</dbReference>
<organism evidence="4 5">
    <name type="scientific">Methyloligella solikamskensis</name>
    <dbReference type="NCBI Taxonomy" id="1177756"/>
    <lineage>
        <taxon>Bacteria</taxon>
        <taxon>Pseudomonadati</taxon>
        <taxon>Pseudomonadota</taxon>
        <taxon>Alphaproteobacteria</taxon>
        <taxon>Hyphomicrobiales</taxon>
        <taxon>Hyphomicrobiaceae</taxon>
        <taxon>Methyloligella</taxon>
    </lineage>
</organism>
<protein>
    <submittedName>
        <fullName evidence="4">AMP-binding protein</fullName>
    </submittedName>
</protein>
<dbReference type="PANTHER" id="PTHR43201:SF32">
    <property type="entry name" value="2-SUCCINYLBENZOATE--COA LIGASE, CHLOROPLASTIC_PEROXISOMAL"/>
    <property type="match status" value="1"/>
</dbReference>
<feature type="domain" description="AMP-dependent synthetase/ligase" evidence="2">
    <location>
        <begin position="29"/>
        <end position="316"/>
    </location>
</feature>
<evidence type="ECO:0000256" key="1">
    <source>
        <dbReference type="SAM" id="MobiDB-lite"/>
    </source>
</evidence>
<dbReference type="InterPro" id="IPR000873">
    <property type="entry name" value="AMP-dep_synth/lig_dom"/>
</dbReference>
<dbReference type="RefSeq" id="WP_379089298.1">
    <property type="nucleotide sequence ID" value="NZ_JBHTJO010000001.1"/>
</dbReference>